<dbReference type="FunFam" id="3.30.70.870:FF:000004">
    <property type="entry name" value="Translation factor GUF1, mitochondrial"/>
    <property type="match status" value="1"/>
</dbReference>
<dbReference type="PROSITE" id="PS00301">
    <property type="entry name" value="G_TR_1"/>
    <property type="match status" value="1"/>
</dbReference>
<evidence type="ECO:0000256" key="4">
    <source>
        <dbReference type="ARBA" id="ARBA00022801"/>
    </source>
</evidence>
<dbReference type="InterPro" id="IPR031157">
    <property type="entry name" value="G_TR_CS"/>
</dbReference>
<dbReference type="NCBIfam" id="TIGR01393">
    <property type="entry name" value="lepA"/>
    <property type="match status" value="1"/>
</dbReference>
<gene>
    <name evidence="11" type="primary">GUF1</name>
    <name evidence="11" type="ORF">MCUN1_000246</name>
</gene>
<dbReference type="InterPro" id="IPR027417">
    <property type="entry name" value="P-loop_NTPase"/>
</dbReference>
<dbReference type="InterPro" id="IPR013842">
    <property type="entry name" value="LepA_CTD"/>
</dbReference>
<dbReference type="PANTHER" id="PTHR43512">
    <property type="entry name" value="TRANSLATION FACTOR GUF1-RELATED"/>
    <property type="match status" value="1"/>
</dbReference>
<dbReference type="Gene3D" id="2.40.30.10">
    <property type="entry name" value="Translation factors"/>
    <property type="match status" value="1"/>
</dbReference>
<feature type="binding site" evidence="9">
    <location>
        <begin position="49"/>
        <end position="56"/>
    </location>
    <ligand>
        <name>GTP</name>
        <dbReference type="ChEBI" id="CHEBI:37565"/>
    </ligand>
</feature>
<dbReference type="Pfam" id="PF00679">
    <property type="entry name" value="EFG_C"/>
    <property type="match status" value="1"/>
</dbReference>
<keyword evidence="5 9" id="KW-0648">Protein biosynthesis</keyword>
<comment type="similarity">
    <text evidence="1">Belongs to the TRAFAC class translation factor GTPase superfamily. Classic translation factor GTPase family. LepA subfamily.</text>
</comment>
<dbReference type="FunFam" id="2.40.30.10:FF:000015">
    <property type="entry name" value="Translation factor GUF1, mitochondrial"/>
    <property type="match status" value="1"/>
</dbReference>
<feature type="binding site" evidence="9">
    <location>
        <begin position="116"/>
        <end position="120"/>
    </location>
    <ligand>
        <name>GTP</name>
        <dbReference type="ChEBI" id="CHEBI:37565"/>
    </ligand>
</feature>
<comment type="caution">
    <text evidence="9">Lacks conserved residue(s) required for the propagation of feature annotation.</text>
</comment>
<dbReference type="InterPro" id="IPR035647">
    <property type="entry name" value="EFG_III/V"/>
</dbReference>
<dbReference type="GO" id="GO:0003924">
    <property type="term" value="F:GTPase activity"/>
    <property type="evidence" value="ECO:0007669"/>
    <property type="project" value="UniProtKB-UniRule"/>
</dbReference>
<reference evidence="11" key="1">
    <citation type="submission" date="2023-03" db="EMBL/GenBank/DDBJ databases">
        <title>Mating type loci evolution in Malassezia.</title>
        <authorList>
            <person name="Coelho M.A."/>
        </authorList>
    </citation>
    <scope>NUCLEOTIDE SEQUENCE</scope>
    <source>
        <strain evidence="11">CBS 11721</strain>
    </source>
</reference>
<dbReference type="Gene3D" id="3.30.70.870">
    <property type="entry name" value="Elongation Factor G (Translational Gtpase), domain 3"/>
    <property type="match status" value="1"/>
</dbReference>
<keyword evidence="3 9" id="KW-0999">Mitochondrion inner membrane</keyword>
<protein>
    <submittedName>
        <fullName evidence="11">Translation factor guf1 mitochondrial</fullName>
    </submittedName>
</protein>
<dbReference type="InterPro" id="IPR005225">
    <property type="entry name" value="Small_GTP-bd"/>
</dbReference>
<evidence type="ECO:0000313" key="11">
    <source>
        <dbReference type="EMBL" id="WFD33433.1"/>
    </source>
</evidence>
<feature type="domain" description="Tr-type G" evidence="10">
    <location>
        <begin position="40"/>
        <end position="227"/>
    </location>
</feature>
<evidence type="ECO:0000256" key="3">
    <source>
        <dbReference type="ARBA" id="ARBA00022792"/>
    </source>
</evidence>
<dbReference type="Proteomes" id="UP001219933">
    <property type="component" value="Chromosome 1"/>
</dbReference>
<dbReference type="InterPro" id="IPR000795">
    <property type="entry name" value="T_Tr_GTP-bd_dom"/>
</dbReference>
<keyword evidence="6 9" id="KW-0496">Mitochondrion</keyword>
<proteinExistence type="inferred from homology"/>
<dbReference type="HAMAP" id="MF_00071">
    <property type="entry name" value="LepA"/>
    <property type="match status" value="1"/>
</dbReference>
<comment type="subcellular location">
    <subcellularLocation>
        <location evidence="9">Mitochondrion inner membrane</location>
        <topology evidence="9">Peripheral membrane protein</topology>
        <orientation evidence="9">Matrix side</orientation>
    </subcellularLocation>
</comment>
<dbReference type="SUPFAM" id="SSF54980">
    <property type="entry name" value="EF-G C-terminal domain-like"/>
    <property type="match status" value="2"/>
</dbReference>
<dbReference type="AlphaFoldDB" id="A0AAF0J4Q8"/>
<keyword evidence="7 9" id="KW-0342">GTP-binding</keyword>
<dbReference type="PRINTS" id="PR00315">
    <property type="entry name" value="ELONGATNFCT"/>
</dbReference>
<dbReference type="InterPro" id="IPR035654">
    <property type="entry name" value="LepA_IV"/>
</dbReference>
<evidence type="ECO:0000256" key="6">
    <source>
        <dbReference type="ARBA" id="ARBA00023128"/>
    </source>
</evidence>
<dbReference type="Gene3D" id="3.30.70.240">
    <property type="match status" value="1"/>
</dbReference>
<keyword evidence="8 9" id="KW-0472">Membrane</keyword>
<dbReference type="PANTHER" id="PTHR43512:SF7">
    <property type="entry name" value="TRANSLATION FACTOR GUF1, MITOCHONDRIAL"/>
    <property type="match status" value="1"/>
</dbReference>
<dbReference type="GO" id="GO:0006412">
    <property type="term" value="P:translation"/>
    <property type="evidence" value="ECO:0007669"/>
    <property type="project" value="UniProtKB-KW"/>
</dbReference>
<keyword evidence="2 9" id="KW-0547">Nucleotide-binding</keyword>
<dbReference type="GO" id="GO:0005759">
    <property type="term" value="C:mitochondrial matrix"/>
    <property type="evidence" value="ECO:0007669"/>
    <property type="project" value="UniProtKB-UniRule"/>
</dbReference>
<dbReference type="GO" id="GO:0097177">
    <property type="term" value="F:mitochondrial ribosome binding"/>
    <property type="evidence" value="ECO:0007669"/>
    <property type="project" value="TreeGrafter"/>
</dbReference>
<dbReference type="Pfam" id="PF00009">
    <property type="entry name" value="GTP_EFTU"/>
    <property type="match status" value="1"/>
</dbReference>
<dbReference type="InterPro" id="IPR000640">
    <property type="entry name" value="EFG_V-like"/>
</dbReference>
<comment type="similarity">
    <text evidence="9">Belongs to the GTP-binding elongation factor family. LepA subfamily.</text>
</comment>
<dbReference type="InterPro" id="IPR038363">
    <property type="entry name" value="LepA_C_sf"/>
</dbReference>
<dbReference type="CDD" id="cd03699">
    <property type="entry name" value="EF4_II"/>
    <property type="match status" value="1"/>
</dbReference>
<dbReference type="GO" id="GO:0045727">
    <property type="term" value="P:positive regulation of translation"/>
    <property type="evidence" value="ECO:0007669"/>
    <property type="project" value="UniProtKB-UniRule"/>
</dbReference>
<evidence type="ECO:0000313" key="12">
    <source>
        <dbReference type="Proteomes" id="UP001219933"/>
    </source>
</evidence>
<dbReference type="FunFam" id="3.30.70.2570:FF:000001">
    <property type="entry name" value="Translation factor GUF1, mitochondrial"/>
    <property type="match status" value="1"/>
</dbReference>
<evidence type="ECO:0000256" key="9">
    <source>
        <dbReference type="HAMAP-Rule" id="MF_03137"/>
    </source>
</evidence>
<dbReference type="SUPFAM" id="SSF50447">
    <property type="entry name" value="Translation proteins"/>
    <property type="match status" value="1"/>
</dbReference>
<evidence type="ECO:0000256" key="8">
    <source>
        <dbReference type="ARBA" id="ARBA00023136"/>
    </source>
</evidence>
<dbReference type="Pfam" id="PF06421">
    <property type="entry name" value="LepA_C"/>
    <property type="match status" value="1"/>
</dbReference>
<dbReference type="FunFam" id="3.30.70.240:FF:000007">
    <property type="entry name" value="Translation factor GUF1, mitochondrial"/>
    <property type="match status" value="1"/>
</dbReference>
<accession>A0AAF0J4Q8</accession>
<keyword evidence="4 9" id="KW-0378">Hydrolase</keyword>
<keyword evidence="12" id="KW-1185">Reference proteome</keyword>
<dbReference type="CDD" id="cd03709">
    <property type="entry name" value="lepA_C"/>
    <property type="match status" value="1"/>
</dbReference>
<organism evidence="11 12">
    <name type="scientific">Malassezia cuniculi</name>
    <dbReference type="NCBI Taxonomy" id="948313"/>
    <lineage>
        <taxon>Eukaryota</taxon>
        <taxon>Fungi</taxon>
        <taxon>Dikarya</taxon>
        <taxon>Basidiomycota</taxon>
        <taxon>Ustilaginomycotina</taxon>
        <taxon>Malasseziomycetes</taxon>
        <taxon>Malasseziales</taxon>
        <taxon>Malasseziaceae</taxon>
        <taxon>Malassezia</taxon>
    </lineage>
</organism>
<dbReference type="NCBIfam" id="TIGR00231">
    <property type="entry name" value="small_GTP"/>
    <property type="match status" value="1"/>
</dbReference>
<evidence type="ECO:0000256" key="1">
    <source>
        <dbReference type="ARBA" id="ARBA00005454"/>
    </source>
</evidence>
<evidence type="ECO:0000256" key="5">
    <source>
        <dbReference type="ARBA" id="ARBA00022917"/>
    </source>
</evidence>
<evidence type="ECO:0000259" key="10">
    <source>
        <dbReference type="PROSITE" id="PS51722"/>
    </source>
</evidence>
<dbReference type="CDD" id="cd01890">
    <property type="entry name" value="LepA"/>
    <property type="match status" value="1"/>
</dbReference>
<dbReference type="InterPro" id="IPR009000">
    <property type="entry name" value="Transl_B-barrel_sf"/>
</dbReference>
<sequence>MARPMRFFAAALRLSVRPVHVRAFSTGGVRGAPKIAYDELETRTFSIIAHIDHGKSTLADRLLEITDTIPRDSANRQVLDRLKVERERGITVKSQAVSMLHQPAGRDAPLLLNLIDTPGHVDFSYEVSRSLSVCQSALLVVDATQGVQAQSISVFKIAQQCGVTVIPVLNKSDLPAADPERCTAQLRDILGIDTSLPENAPLLISAKTGAGVDTVLDAIVARTSAPPGVVHGDVSARGPKGLRALVFDSWYDQYRGVIALVSISDGAVRKGDTVVSHHTGKRYEVLDLGINNPEPCSTPVLRKGQVGWMITNMKDTAEASIGDTFFRLGEKVEPLPGFRPTVPTVFAGIFPTDKSDFLKLEDAIQRLAINDRSITMQKESMHTLGQGYRLGFLGTLHLDVFRQRLEDEYGHEILVTTPTVPYRVTFKDGTHRLCPNPVDFPDEAERKTHVQSVEEPFVTGFLVCPEEYTGAMMDLCAEHRGEPLEMDFSTMGQSQVHMQYRLPLAEIVTDFFDKLKSRSSGFASFDYEDGGYGPSDLVKLRFLVAATPVDALELVLHRSKAQYFARQWVQKLKEAIPRQQFEIKIQACVGSKVLASETQSAYRKDVTAGLYGGHYERKLKHLNKQKEGKKRLRSMSLGRVQVPHSAFLKILDTRQK</sequence>
<dbReference type="GO" id="GO:0005525">
    <property type="term" value="F:GTP binding"/>
    <property type="evidence" value="ECO:0007669"/>
    <property type="project" value="UniProtKB-UniRule"/>
</dbReference>
<dbReference type="Gene3D" id="3.30.70.2570">
    <property type="entry name" value="Elongation factor 4, C-terminal domain"/>
    <property type="match status" value="1"/>
</dbReference>
<evidence type="ECO:0000256" key="7">
    <source>
        <dbReference type="ARBA" id="ARBA00023134"/>
    </source>
</evidence>
<dbReference type="Gene3D" id="3.40.50.300">
    <property type="entry name" value="P-loop containing nucleotide triphosphate hydrolases"/>
    <property type="match status" value="1"/>
</dbReference>
<dbReference type="EMBL" id="CP119877">
    <property type="protein sequence ID" value="WFD33433.1"/>
    <property type="molecule type" value="Genomic_DNA"/>
</dbReference>
<dbReference type="PROSITE" id="PS51722">
    <property type="entry name" value="G_TR_2"/>
    <property type="match status" value="1"/>
</dbReference>
<dbReference type="GO" id="GO:0005743">
    <property type="term" value="C:mitochondrial inner membrane"/>
    <property type="evidence" value="ECO:0007669"/>
    <property type="project" value="UniProtKB-SubCell"/>
</dbReference>
<name>A0AAF0J4Q8_9BASI</name>
<dbReference type="InterPro" id="IPR006297">
    <property type="entry name" value="EF-4"/>
</dbReference>
<dbReference type="SUPFAM" id="SSF52540">
    <property type="entry name" value="P-loop containing nucleoside triphosphate hydrolases"/>
    <property type="match status" value="1"/>
</dbReference>
<evidence type="ECO:0000256" key="2">
    <source>
        <dbReference type="ARBA" id="ARBA00022741"/>
    </source>
</evidence>
<comment type="function">
    <text evidence="9">Promotes mitochondrial protein synthesis. May act as a fidelity factor of the translation reaction, by catalyzing a one-codon backward translocation of tRNAs on improperly translocated ribosomes. Binds to mitochondrial ribosomes in a GTP-dependent manner.</text>
</comment>
<comment type="catalytic activity">
    <reaction evidence="9">
        <text>GTP + H2O = GDP + phosphate + H(+)</text>
        <dbReference type="Rhea" id="RHEA:19669"/>
        <dbReference type="ChEBI" id="CHEBI:15377"/>
        <dbReference type="ChEBI" id="CHEBI:15378"/>
        <dbReference type="ChEBI" id="CHEBI:37565"/>
        <dbReference type="ChEBI" id="CHEBI:43474"/>
        <dbReference type="ChEBI" id="CHEBI:58189"/>
        <dbReference type="EC" id="3.6.5.n1"/>
    </reaction>
</comment>